<organism evidence="2 3">
    <name type="scientific">Candidatus Roizmanbacteria bacterium RIFCSPLOWO2_01_FULL_40_42</name>
    <dbReference type="NCBI Taxonomy" id="1802066"/>
    <lineage>
        <taxon>Bacteria</taxon>
        <taxon>Candidatus Roizmaniibacteriota</taxon>
    </lineage>
</organism>
<dbReference type="Pfam" id="PF01467">
    <property type="entry name" value="CTP_transf_like"/>
    <property type="match status" value="1"/>
</dbReference>
<accession>A0A1F7J5F2</accession>
<dbReference type="NCBIfam" id="TIGR00125">
    <property type="entry name" value="cyt_tran_rel"/>
    <property type="match status" value="1"/>
</dbReference>
<evidence type="ECO:0000313" key="2">
    <source>
        <dbReference type="EMBL" id="OGK50844.1"/>
    </source>
</evidence>
<dbReference type="InterPro" id="IPR014729">
    <property type="entry name" value="Rossmann-like_a/b/a_fold"/>
</dbReference>
<feature type="domain" description="Cytidyltransferase-like" evidence="1">
    <location>
        <begin position="47"/>
        <end position="87"/>
    </location>
</feature>
<protein>
    <recommendedName>
        <fullName evidence="1">Cytidyltransferase-like domain-containing protein</fullName>
    </recommendedName>
</protein>
<dbReference type="Gene3D" id="3.40.50.620">
    <property type="entry name" value="HUPs"/>
    <property type="match status" value="1"/>
</dbReference>
<reference evidence="2 3" key="1">
    <citation type="journal article" date="2016" name="Nat. Commun.">
        <title>Thousands of microbial genomes shed light on interconnected biogeochemical processes in an aquifer system.</title>
        <authorList>
            <person name="Anantharaman K."/>
            <person name="Brown C.T."/>
            <person name="Hug L.A."/>
            <person name="Sharon I."/>
            <person name="Castelle C.J."/>
            <person name="Probst A.J."/>
            <person name="Thomas B.C."/>
            <person name="Singh A."/>
            <person name="Wilkins M.J."/>
            <person name="Karaoz U."/>
            <person name="Brodie E.L."/>
            <person name="Williams K.H."/>
            <person name="Hubbard S.S."/>
            <person name="Banfield J.F."/>
        </authorList>
    </citation>
    <scope>NUCLEOTIDE SEQUENCE [LARGE SCALE GENOMIC DNA]</scope>
</reference>
<dbReference type="AlphaFoldDB" id="A0A1F7J5F2"/>
<evidence type="ECO:0000259" key="1">
    <source>
        <dbReference type="Pfam" id="PF01467"/>
    </source>
</evidence>
<sequence>MLREIEARKTHIEIPVVDPFRKIILPTAIPKIKASFPEQTRVVVSEGIFDLLHDGHRTSLEHAKAQGDVLCVLVGTDAYARTKGGRKTLSNTNPKVKCNRKTRLCKLRYRFD</sequence>
<dbReference type="SUPFAM" id="SSF52374">
    <property type="entry name" value="Nucleotidylyl transferase"/>
    <property type="match status" value="1"/>
</dbReference>
<dbReference type="GO" id="GO:0003824">
    <property type="term" value="F:catalytic activity"/>
    <property type="evidence" value="ECO:0007669"/>
    <property type="project" value="InterPro"/>
</dbReference>
<comment type="caution">
    <text evidence="2">The sequence shown here is derived from an EMBL/GenBank/DDBJ whole genome shotgun (WGS) entry which is preliminary data.</text>
</comment>
<dbReference type="InterPro" id="IPR004821">
    <property type="entry name" value="Cyt_trans-like"/>
</dbReference>
<dbReference type="EMBL" id="MGAQ01000010">
    <property type="protein sequence ID" value="OGK50844.1"/>
    <property type="molecule type" value="Genomic_DNA"/>
</dbReference>
<evidence type="ECO:0000313" key="3">
    <source>
        <dbReference type="Proteomes" id="UP000178558"/>
    </source>
</evidence>
<proteinExistence type="predicted"/>
<name>A0A1F7J5F2_9BACT</name>
<dbReference type="Proteomes" id="UP000178558">
    <property type="component" value="Unassembled WGS sequence"/>
</dbReference>
<gene>
    <name evidence="2" type="ORF">A3B50_01025</name>
</gene>